<protein>
    <recommendedName>
        <fullName evidence="4">DUF481 domain-containing protein</fullName>
    </recommendedName>
</protein>
<keyword evidence="1" id="KW-0732">Signal</keyword>
<feature type="signal peptide" evidence="1">
    <location>
        <begin position="1"/>
        <end position="20"/>
    </location>
</feature>
<dbReference type="Pfam" id="PF04338">
    <property type="entry name" value="DUF481"/>
    <property type="match status" value="1"/>
</dbReference>
<evidence type="ECO:0000313" key="2">
    <source>
        <dbReference type="EMBL" id="ARD23624.1"/>
    </source>
</evidence>
<evidence type="ECO:0000256" key="1">
    <source>
        <dbReference type="SAM" id="SignalP"/>
    </source>
</evidence>
<feature type="chain" id="PRO_5045822948" description="DUF481 domain-containing protein" evidence="1">
    <location>
        <begin position="21"/>
        <end position="246"/>
    </location>
</feature>
<reference evidence="2 3" key="1">
    <citation type="submission" date="2017-03" db="EMBL/GenBank/DDBJ databases">
        <title>Genome sequencing of Shewanella japonica KCTC 22435.</title>
        <authorList>
            <person name="Kim K.M."/>
        </authorList>
    </citation>
    <scope>NUCLEOTIDE SEQUENCE [LARGE SCALE GENOMIC DNA]</scope>
    <source>
        <strain evidence="2 3">KCTC 22435</strain>
    </source>
</reference>
<proteinExistence type="predicted"/>
<sequence>MKKLLLTAAVTLAMPFAAQAGADFVEGDKTFAGEAELGATLTTGNTDTSSFKARLGLKQELGNWENAYLLEGLYKEDSGENTAKRYYAGIQGDYKFDEKNYMYVTANYEVDPFTGFDYKAVGSAGYGHKFIDNGRTFLSAEIGPGYIYKKLDDEQSLALGYDTEDSVVAHGALNFSYEITESSKFTQLFVADYGDSLEGRSESALTANIIGALAMKFAVIVRYNSEPLEDFKSTDTETNMTLLYAF</sequence>
<gene>
    <name evidence="2" type="ORF">SJ2017_3373</name>
</gene>
<organism evidence="2 3">
    <name type="scientific">Shewanella japonica</name>
    <dbReference type="NCBI Taxonomy" id="93973"/>
    <lineage>
        <taxon>Bacteria</taxon>
        <taxon>Pseudomonadati</taxon>
        <taxon>Pseudomonadota</taxon>
        <taxon>Gammaproteobacteria</taxon>
        <taxon>Alteromonadales</taxon>
        <taxon>Shewanellaceae</taxon>
        <taxon>Shewanella</taxon>
    </lineage>
</organism>
<accession>A0ABN4YMA3</accession>
<dbReference type="Proteomes" id="UP000191820">
    <property type="component" value="Chromosome"/>
</dbReference>
<dbReference type="EMBL" id="CP020472">
    <property type="protein sequence ID" value="ARD23624.1"/>
    <property type="molecule type" value="Genomic_DNA"/>
</dbReference>
<dbReference type="InterPro" id="IPR007433">
    <property type="entry name" value="DUF481"/>
</dbReference>
<evidence type="ECO:0000313" key="3">
    <source>
        <dbReference type="Proteomes" id="UP000191820"/>
    </source>
</evidence>
<name>A0ABN4YMA3_9GAMM</name>
<keyword evidence="3" id="KW-1185">Reference proteome</keyword>
<dbReference type="RefSeq" id="WP_065109597.1">
    <property type="nucleotide sequence ID" value="NZ_CANMJJ010000010.1"/>
</dbReference>
<evidence type="ECO:0008006" key="4">
    <source>
        <dbReference type="Google" id="ProtNLM"/>
    </source>
</evidence>